<evidence type="ECO:0000256" key="1">
    <source>
        <dbReference type="SAM" id="Phobius"/>
    </source>
</evidence>
<reference evidence="2" key="1">
    <citation type="submission" date="2015-07" db="EMBL/GenBank/DDBJ databases">
        <title>MeaNS - Measles Nucleotide Surveillance Program.</title>
        <authorList>
            <person name="Tran T."/>
            <person name="Druce J."/>
        </authorList>
    </citation>
    <scope>NUCLEOTIDE SEQUENCE</scope>
    <source>
        <strain evidence="2">UCB-OBI-ISO-001</strain>
        <tissue evidence="2">Gonad</tissue>
    </source>
</reference>
<dbReference type="EMBL" id="KQ423718">
    <property type="protein sequence ID" value="KOF72313.1"/>
    <property type="molecule type" value="Genomic_DNA"/>
</dbReference>
<evidence type="ECO:0000313" key="2">
    <source>
        <dbReference type="EMBL" id="KOF72313.1"/>
    </source>
</evidence>
<proteinExistence type="predicted"/>
<sequence length="67" mass="8429">MRIYEHIIIHTYTYTLKHRLLVFFFPSFFFFCIVCFFFFLSLCVKFFCHHKINVFTRFLLINFEEVL</sequence>
<keyword evidence="1" id="KW-0812">Transmembrane</keyword>
<accession>A0A0L8G612</accession>
<gene>
    <name evidence="2" type="ORF">OCBIM_22039645mg</name>
</gene>
<protein>
    <submittedName>
        <fullName evidence="2">Uncharacterized protein</fullName>
    </submittedName>
</protein>
<organism evidence="2">
    <name type="scientific">Octopus bimaculoides</name>
    <name type="common">California two-spotted octopus</name>
    <dbReference type="NCBI Taxonomy" id="37653"/>
    <lineage>
        <taxon>Eukaryota</taxon>
        <taxon>Metazoa</taxon>
        <taxon>Spiralia</taxon>
        <taxon>Lophotrochozoa</taxon>
        <taxon>Mollusca</taxon>
        <taxon>Cephalopoda</taxon>
        <taxon>Coleoidea</taxon>
        <taxon>Octopodiformes</taxon>
        <taxon>Octopoda</taxon>
        <taxon>Incirrata</taxon>
        <taxon>Octopodidae</taxon>
        <taxon>Octopus</taxon>
    </lineage>
</organism>
<dbReference type="AlphaFoldDB" id="A0A0L8G612"/>
<keyword evidence="1" id="KW-0472">Membrane</keyword>
<name>A0A0L8G612_OCTBM</name>
<keyword evidence="1" id="KW-1133">Transmembrane helix</keyword>
<feature type="transmembrane region" description="Helical" evidence="1">
    <location>
        <begin position="20"/>
        <end position="42"/>
    </location>
</feature>